<evidence type="ECO:0000256" key="1">
    <source>
        <dbReference type="ARBA" id="ARBA00022490"/>
    </source>
</evidence>
<evidence type="ECO:0000256" key="4">
    <source>
        <dbReference type="ARBA" id="ARBA00023306"/>
    </source>
</evidence>
<reference evidence="6" key="1">
    <citation type="journal article" date="2020" name="mSystems">
        <title>Genome- and Community-Level Interaction Insights into Carbon Utilization and Element Cycling Functions of Hydrothermarchaeota in Hydrothermal Sediment.</title>
        <authorList>
            <person name="Zhou Z."/>
            <person name="Liu Y."/>
            <person name="Xu W."/>
            <person name="Pan J."/>
            <person name="Luo Z.H."/>
            <person name="Li M."/>
        </authorList>
    </citation>
    <scope>NUCLEOTIDE SEQUENCE [LARGE SCALE GENOMIC DNA]</scope>
    <source>
        <strain evidence="6">SpSt-289</strain>
    </source>
</reference>
<dbReference type="InterPro" id="IPR036388">
    <property type="entry name" value="WH-like_DNA-bd_sf"/>
</dbReference>
<evidence type="ECO:0000256" key="3">
    <source>
        <dbReference type="ARBA" id="ARBA00022829"/>
    </source>
</evidence>
<name>A0A7C1FUC4_9CHLR</name>
<sequence length="227" mass="24739">MTLEPREALQPALDIATETAARILTAESESGQLLVRMGSVSMPLLSALESLLFVADAPVEAEELARVLNAPVEVVERQVRALGELYREQHRGLRIAERNGRFQMVSAPEAGELVEAFLNLDTTTRLSAPALETLAIIAYRQPVTRAQIEAVRGVDCSGVLRSLLQRGLIEEIDRLDAPGRPVRYGVTDLFLQHFGLTSLQELPPLEPQEAEQIDAAMGATPKDAPTP</sequence>
<comment type="caution">
    <text evidence="6">The sequence shown here is derived from an EMBL/GenBank/DDBJ whole genome shotgun (WGS) entry which is preliminary data.</text>
</comment>
<feature type="region of interest" description="Disordered" evidence="5">
    <location>
        <begin position="207"/>
        <end position="227"/>
    </location>
</feature>
<organism evidence="6">
    <name type="scientific">Caldilinea aerophila</name>
    <dbReference type="NCBI Taxonomy" id="133453"/>
    <lineage>
        <taxon>Bacteria</taxon>
        <taxon>Bacillati</taxon>
        <taxon>Chloroflexota</taxon>
        <taxon>Caldilineae</taxon>
        <taxon>Caldilineales</taxon>
        <taxon>Caldilineaceae</taxon>
        <taxon>Caldilinea</taxon>
    </lineage>
</organism>
<protein>
    <submittedName>
        <fullName evidence="6">SMC-Scp complex subunit ScpB</fullName>
    </submittedName>
</protein>
<dbReference type="InterPro" id="IPR005234">
    <property type="entry name" value="ScpB_csome_segregation"/>
</dbReference>
<evidence type="ECO:0000313" key="6">
    <source>
        <dbReference type="EMBL" id="HDX32575.1"/>
    </source>
</evidence>
<dbReference type="PANTHER" id="PTHR34298:SF2">
    <property type="entry name" value="SEGREGATION AND CONDENSATION PROTEIN B"/>
    <property type="match status" value="1"/>
</dbReference>
<keyword evidence="1" id="KW-0963">Cytoplasm</keyword>
<dbReference type="GO" id="GO:0051301">
    <property type="term" value="P:cell division"/>
    <property type="evidence" value="ECO:0007669"/>
    <property type="project" value="UniProtKB-KW"/>
</dbReference>
<keyword evidence="2" id="KW-0132">Cell division</keyword>
<gene>
    <name evidence="6" type="primary">scpB</name>
    <name evidence="6" type="ORF">ENQ20_13975</name>
</gene>
<dbReference type="PANTHER" id="PTHR34298">
    <property type="entry name" value="SEGREGATION AND CONDENSATION PROTEIN B"/>
    <property type="match status" value="1"/>
</dbReference>
<evidence type="ECO:0000256" key="5">
    <source>
        <dbReference type="SAM" id="MobiDB-lite"/>
    </source>
</evidence>
<accession>A0A7C1FUC4</accession>
<dbReference type="AlphaFoldDB" id="A0A7C1FUC4"/>
<keyword evidence="3" id="KW-0159">Chromosome partition</keyword>
<dbReference type="Pfam" id="PF04079">
    <property type="entry name" value="SMC_ScpB"/>
    <property type="match status" value="1"/>
</dbReference>
<dbReference type="GO" id="GO:0051304">
    <property type="term" value="P:chromosome separation"/>
    <property type="evidence" value="ECO:0007669"/>
    <property type="project" value="InterPro"/>
</dbReference>
<proteinExistence type="predicted"/>
<keyword evidence="4" id="KW-0131">Cell cycle</keyword>
<dbReference type="Gene3D" id="1.10.10.10">
    <property type="entry name" value="Winged helix-like DNA-binding domain superfamily/Winged helix DNA-binding domain"/>
    <property type="match status" value="2"/>
</dbReference>
<dbReference type="EMBL" id="DSMG01000144">
    <property type="protein sequence ID" value="HDX32575.1"/>
    <property type="molecule type" value="Genomic_DNA"/>
</dbReference>
<evidence type="ECO:0000256" key="2">
    <source>
        <dbReference type="ARBA" id="ARBA00022618"/>
    </source>
</evidence>
<dbReference type="InterPro" id="IPR036390">
    <property type="entry name" value="WH_DNA-bd_sf"/>
</dbReference>
<dbReference type="NCBIfam" id="TIGR00281">
    <property type="entry name" value="SMC-Scp complex subunit ScpB"/>
    <property type="match status" value="1"/>
</dbReference>
<dbReference type="SUPFAM" id="SSF46785">
    <property type="entry name" value="Winged helix' DNA-binding domain"/>
    <property type="match status" value="2"/>
</dbReference>